<dbReference type="InterPro" id="IPR051395">
    <property type="entry name" value="Cytochrome_c_Peroxidase/MauG"/>
</dbReference>
<dbReference type="RefSeq" id="WP_104419973.1">
    <property type="nucleotide sequence ID" value="NZ_PTJC01000006.1"/>
</dbReference>
<proteinExistence type="predicted"/>
<dbReference type="PANTHER" id="PTHR30600:SF10">
    <property type="entry name" value="BLL6722 PROTEIN"/>
    <property type="match status" value="1"/>
</dbReference>
<dbReference type="InterPro" id="IPR036909">
    <property type="entry name" value="Cyt_c-like_dom_sf"/>
</dbReference>
<evidence type="ECO:0000313" key="10">
    <source>
        <dbReference type="Proteomes" id="UP000237662"/>
    </source>
</evidence>
<organism evidence="9 10">
    <name type="scientific">Neolewinella xylanilytica</name>
    <dbReference type="NCBI Taxonomy" id="1514080"/>
    <lineage>
        <taxon>Bacteria</taxon>
        <taxon>Pseudomonadati</taxon>
        <taxon>Bacteroidota</taxon>
        <taxon>Saprospiria</taxon>
        <taxon>Saprospirales</taxon>
        <taxon>Lewinellaceae</taxon>
        <taxon>Neolewinella</taxon>
    </lineage>
</organism>
<dbReference type="SUPFAM" id="SSF46626">
    <property type="entry name" value="Cytochrome c"/>
    <property type="match status" value="2"/>
</dbReference>
<evidence type="ECO:0000256" key="6">
    <source>
        <dbReference type="ARBA" id="ARBA00023004"/>
    </source>
</evidence>
<dbReference type="Pfam" id="PF03150">
    <property type="entry name" value="CCP_MauG"/>
    <property type="match status" value="1"/>
</dbReference>
<reference evidence="9 10" key="1">
    <citation type="submission" date="2018-02" db="EMBL/GenBank/DDBJ databases">
        <title>Genomic Encyclopedia of Archaeal and Bacterial Type Strains, Phase II (KMG-II): from individual species to whole genera.</title>
        <authorList>
            <person name="Goeker M."/>
        </authorList>
    </citation>
    <scope>NUCLEOTIDE SEQUENCE [LARGE SCALE GENOMIC DNA]</scope>
    <source>
        <strain evidence="9 10">DSM 29526</strain>
    </source>
</reference>
<evidence type="ECO:0000313" key="9">
    <source>
        <dbReference type="EMBL" id="PPK85473.1"/>
    </source>
</evidence>
<dbReference type="Proteomes" id="UP000237662">
    <property type="component" value="Unassembled WGS sequence"/>
</dbReference>
<dbReference type="PANTHER" id="PTHR30600">
    <property type="entry name" value="CYTOCHROME C PEROXIDASE-RELATED"/>
    <property type="match status" value="1"/>
</dbReference>
<dbReference type="InterPro" id="IPR009056">
    <property type="entry name" value="Cyt_c-like_dom"/>
</dbReference>
<dbReference type="InterPro" id="IPR004852">
    <property type="entry name" value="Di-haem_cyt_c_peroxidsae"/>
</dbReference>
<evidence type="ECO:0000256" key="1">
    <source>
        <dbReference type="ARBA" id="ARBA00004196"/>
    </source>
</evidence>
<dbReference type="Gene3D" id="1.10.760.10">
    <property type="entry name" value="Cytochrome c-like domain"/>
    <property type="match status" value="2"/>
</dbReference>
<evidence type="ECO:0000259" key="8">
    <source>
        <dbReference type="PROSITE" id="PS51007"/>
    </source>
</evidence>
<dbReference type="EMBL" id="PTJC01000006">
    <property type="protein sequence ID" value="PPK85473.1"/>
    <property type="molecule type" value="Genomic_DNA"/>
</dbReference>
<dbReference type="GO" id="GO:0004130">
    <property type="term" value="F:cytochrome-c peroxidase activity"/>
    <property type="evidence" value="ECO:0007669"/>
    <property type="project" value="TreeGrafter"/>
</dbReference>
<evidence type="ECO:0000256" key="2">
    <source>
        <dbReference type="ARBA" id="ARBA00022617"/>
    </source>
</evidence>
<dbReference type="InterPro" id="IPR038352">
    <property type="entry name" value="Imelysin_sf"/>
</dbReference>
<dbReference type="GO" id="GO:0046872">
    <property type="term" value="F:metal ion binding"/>
    <property type="evidence" value="ECO:0007669"/>
    <property type="project" value="UniProtKB-KW"/>
</dbReference>
<protein>
    <submittedName>
        <fullName evidence="9">Cytochrome c peroxidase</fullName>
    </submittedName>
</protein>
<evidence type="ECO:0000256" key="7">
    <source>
        <dbReference type="PROSITE-ProRule" id="PRU00433"/>
    </source>
</evidence>
<keyword evidence="2 7" id="KW-0349">Heme</keyword>
<keyword evidence="6 7" id="KW-0408">Iron</keyword>
<feature type="domain" description="Cytochrome c" evidence="8">
    <location>
        <begin position="447"/>
        <end position="593"/>
    </location>
</feature>
<keyword evidence="10" id="KW-1185">Reference proteome</keyword>
<dbReference type="GO" id="GO:0020037">
    <property type="term" value="F:heme binding"/>
    <property type="evidence" value="ECO:0007669"/>
    <property type="project" value="InterPro"/>
</dbReference>
<keyword evidence="5" id="KW-0560">Oxidoreductase</keyword>
<name>A0A2S6I2T7_9BACT</name>
<comment type="caution">
    <text evidence="9">The sequence shown here is derived from an EMBL/GenBank/DDBJ whole genome shotgun (WGS) entry which is preliminary data.</text>
</comment>
<sequence length="605" mass="66780">MKPVVCFLAVLIALGLNLSFTKQRAVLGEPGAAYAVFVTRTDNLVAVSEAVRNGGAGAQELQRAVADARLAYKRTAWLIDYYYPSFATKHFNGAPLLKAEKYGTHSTIEPPRGLQVLDEMVYTDPLDKEQIAILAKDVQTHARQLAGEVAGRPYALEEVLEAMRMEVIRIPTLYLTGFDTPGSLMGIPEAKAALEAMATILREQSVLADFPAFSGLLNTFDGAALHLSRVAHFDDFDRLAFQRDYLNGLYRELGELQREAGLPAAVRFPTGRNPNGLSLFADEFLDPYAYTELRAEEDGPKLRALGERLFYDPALSETGTLSCASCHRPERAFTDGSLGITDRNAPTLINAVYADRYFYDLRAFSLEQQAEHVIYDHGEFDTDYPRLIRRLSESPTYSAAFEEAFGRRATINEATFRAALASYVLSLRSFNSPFDRYARGETDVLDSLARRGYNLFMGKAGCGTCHFAPTFSGLVPPLYMDNESEILGVLAKPHDWTKTLDADRGRAAGGLEYENVWIYERSFKTPTVRNAALTAPYFHNGAYSSLEAVVNFYDLGGGAGIGLEVANQTLPADRLQLTPHEKAALIAFMESLTDPIPALSELTTR</sequence>
<evidence type="ECO:0000256" key="3">
    <source>
        <dbReference type="ARBA" id="ARBA00022723"/>
    </source>
</evidence>
<dbReference type="PROSITE" id="PS51007">
    <property type="entry name" value="CYTC"/>
    <property type="match status" value="1"/>
</dbReference>
<dbReference type="OrthoDB" id="9805202at2"/>
<dbReference type="AlphaFoldDB" id="A0A2S6I2T7"/>
<keyword evidence="3 7" id="KW-0479">Metal-binding</keyword>
<accession>A0A2S6I2T7</accession>
<dbReference type="GO" id="GO:0009055">
    <property type="term" value="F:electron transfer activity"/>
    <property type="evidence" value="ECO:0007669"/>
    <property type="project" value="InterPro"/>
</dbReference>
<gene>
    <name evidence="9" type="ORF">CLV84_2372</name>
</gene>
<keyword evidence="9" id="KW-0575">Peroxidase</keyword>
<comment type="subcellular location">
    <subcellularLocation>
        <location evidence="1">Cell envelope</location>
    </subcellularLocation>
</comment>
<keyword evidence="4" id="KW-0732">Signal</keyword>
<evidence type="ECO:0000256" key="5">
    <source>
        <dbReference type="ARBA" id="ARBA00023002"/>
    </source>
</evidence>
<dbReference type="GO" id="GO:0030313">
    <property type="term" value="C:cell envelope"/>
    <property type="evidence" value="ECO:0007669"/>
    <property type="project" value="UniProtKB-SubCell"/>
</dbReference>
<dbReference type="Gene3D" id="1.20.1420.20">
    <property type="entry name" value="M75 peptidase, HXXE motif"/>
    <property type="match status" value="1"/>
</dbReference>
<evidence type="ECO:0000256" key="4">
    <source>
        <dbReference type="ARBA" id="ARBA00022729"/>
    </source>
</evidence>